<dbReference type="AlphaFoldDB" id="F4XP54"/>
<sequence>MVSIQLSAISYQLSAISYQLSAISYQLSAISQRPWPMATLREWARYLRCYQLLNQTGKHWFNSHESQIPCGLCHKAPQVA</sequence>
<dbReference type="HOGENOM" id="CLU_2585830_0_0_3"/>
<organism evidence="1 2">
    <name type="scientific">Moorena producens 3L</name>
    <dbReference type="NCBI Taxonomy" id="489825"/>
    <lineage>
        <taxon>Bacteria</taxon>
        <taxon>Bacillati</taxon>
        <taxon>Cyanobacteriota</taxon>
        <taxon>Cyanophyceae</taxon>
        <taxon>Coleofasciculales</taxon>
        <taxon>Coleofasciculaceae</taxon>
        <taxon>Moorena</taxon>
    </lineage>
</organism>
<gene>
    <name evidence="1" type="ORF">LYNGBM3L_28150</name>
</gene>
<dbReference type="Proteomes" id="UP000003959">
    <property type="component" value="Unassembled WGS sequence"/>
</dbReference>
<evidence type="ECO:0000313" key="2">
    <source>
        <dbReference type="Proteomes" id="UP000003959"/>
    </source>
</evidence>
<dbReference type="EMBL" id="GL890843">
    <property type="protein sequence ID" value="EGJ33589.1"/>
    <property type="molecule type" value="Genomic_DNA"/>
</dbReference>
<protein>
    <submittedName>
        <fullName evidence="1">Uncharacterized protein</fullName>
    </submittedName>
</protein>
<name>F4XP54_9CYAN</name>
<proteinExistence type="predicted"/>
<reference evidence="2" key="1">
    <citation type="journal article" date="2011" name="Proc. Natl. Acad. Sci. U.S.A.">
        <title>Genomic insights into the physiology and ecology of the marine filamentous cyanobacterium Lyngbya majuscula.</title>
        <authorList>
            <person name="Jones A.C."/>
            <person name="Monroe E.A."/>
            <person name="Podell S."/>
            <person name="Hess W.R."/>
            <person name="Klages S."/>
            <person name="Esquenazi E."/>
            <person name="Niessen S."/>
            <person name="Hoover H."/>
            <person name="Rothmann M."/>
            <person name="Lasken R.S."/>
            <person name="Yates J.R.III."/>
            <person name="Reinhardt R."/>
            <person name="Kube M."/>
            <person name="Burkart M.D."/>
            <person name="Allen E.E."/>
            <person name="Dorrestein P.C."/>
            <person name="Gerwick W.H."/>
            <person name="Gerwick L."/>
        </authorList>
    </citation>
    <scope>NUCLEOTIDE SEQUENCE [LARGE SCALE GENOMIC DNA]</scope>
    <source>
        <strain evidence="2">3L</strain>
    </source>
</reference>
<keyword evidence="2" id="KW-1185">Reference proteome</keyword>
<accession>F4XP54</accession>
<evidence type="ECO:0000313" key="1">
    <source>
        <dbReference type="EMBL" id="EGJ33589.1"/>
    </source>
</evidence>